<keyword evidence="9" id="KW-0472">Membrane</keyword>
<dbReference type="WBParaSite" id="TREG1_52880.1">
    <property type="protein sequence ID" value="TREG1_52880.1"/>
    <property type="gene ID" value="TREG1_52880"/>
</dbReference>
<evidence type="ECO:0000313" key="14">
    <source>
        <dbReference type="Proteomes" id="UP000050795"/>
    </source>
</evidence>
<evidence type="ECO:0000256" key="6">
    <source>
        <dbReference type="ARBA" id="ARBA00022958"/>
    </source>
</evidence>
<evidence type="ECO:0000259" key="12">
    <source>
        <dbReference type="Pfam" id="PF21014"/>
    </source>
</evidence>
<dbReference type="Pfam" id="PF22614">
    <property type="entry name" value="Slo-like_RCK"/>
    <property type="match status" value="1"/>
</dbReference>
<evidence type="ECO:0000256" key="11">
    <source>
        <dbReference type="SAM" id="MobiDB-lite"/>
    </source>
</evidence>
<dbReference type="PANTHER" id="PTHR10027:SF33">
    <property type="entry name" value="CALCIUM-ACTIVATED POTASSIUM CHANNEL SUBUNIT ALPHA-1-RELATED"/>
    <property type="match status" value="1"/>
</dbReference>
<sequence length="507" mass="56959">MDSVIPDLTRVQRLNSIDLQCDSTGLFYWVAERKFSDVCLTMKAMIQCQFKNHIIVCITKQPKGIKLGLASFVLPLRSTSIPIKEVKPIIIVCESKVIEKEWRSLKNFPGIYVLSGSPLYRANLRAAGVETCSTCVVLSCLHDTSGRPSLMIDKESILCTLNIRQLLAEANKTNNTERNQPMLVSELYDLHNASLLSTASKNGSTYFSPLIASGNIVESDVLHSLSSNVLFDPTVITFIETILGGGPGHEVEKVFAIDSGFFPGLRGQPISTLMFPDYLTGNIPYEVNNARHTNNQVYSKDTQNTVTTTIGSDFDSVTTEQFKIFFKDNNLLKKLFQFDPELKSHELNDNCMESSRSTTGEIFSDTDNTKEKISTDNEQINFKSFLSYKTETGDEVTVRLSQLLLVPLEELNSDLYQLASQRVLTFNELFHTVLVNTGTITVGLYRRVEDSKNTREDISYENAHEVSASIERFVYTLPEPKTIIYPNDMVYCLTAMTENPMTEQQIL</sequence>
<accession>A0AA85K3T0</accession>
<evidence type="ECO:0000256" key="3">
    <source>
        <dbReference type="ARBA" id="ARBA00022538"/>
    </source>
</evidence>
<evidence type="ECO:0000256" key="9">
    <source>
        <dbReference type="ARBA" id="ARBA00023136"/>
    </source>
</evidence>
<reference evidence="14" key="1">
    <citation type="submission" date="2022-06" db="EMBL/GenBank/DDBJ databases">
        <authorList>
            <person name="Berger JAMES D."/>
            <person name="Berger JAMES D."/>
        </authorList>
    </citation>
    <scope>NUCLEOTIDE SEQUENCE [LARGE SCALE GENOMIC DNA]</scope>
</reference>
<feature type="domain" description="Ca2+-activated K+ channel Slowpoke-like C-terminal" evidence="12">
    <location>
        <begin position="411"/>
        <end position="493"/>
    </location>
</feature>
<evidence type="ECO:0000256" key="1">
    <source>
        <dbReference type="ARBA" id="ARBA00004141"/>
    </source>
</evidence>
<name>A0AA85K3T0_TRIRE</name>
<dbReference type="Proteomes" id="UP000050795">
    <property type="component" value="Unassembled WGS sequence"/>
</dbReference>
<proteinExistence type="predicted"/>
<dbReference type="GO" id="GO:0016020">
    <property type="term" value="C:membrane"/>
    <property type="evidence" value="ECO:0007669"/>
    <property type="project" value="UniProtKB-SubCell"/>
</dbReference>
<evidence type="ECO:0000256" key="8">
    <source>
        <dbReference type="ARBA" id="ARBA00023065"/>
    </source>
</evidence>
<keyword evidence="7" id="KW-1133">Transmembrane helix</keyword>
<evidence type="ECO:0000256" key="5">
    <source>
        <dbReference type="ARBA" id="ARBA00022826"/>
    </source>
</evidence>
<evidence type="ECO:0000256" key="4">
    <source>
        <dbReference type="ARBA" id="ARBA00022692"/>
    </source>
</evidence>
<keyword evidence="4" id="KW-0812">Transmembrane</keyword>
<feature type="compositionally biased region" description="Polar residues" evidence="11">
    <location>
        <begin position="351"/>
        <end position="361"/>
    </location>
</feature>
<organism evidence="14 15">
    <name type="scientific">Trichobilharzia regenti</name>
    <name type="common">Nasal bird schistosome</name>
    <dbReference type="NCBI Taxonomy" id="157069"/>
    <lineage>
        <taxon>Eukaryota</taxon>
        <taxon>Metazoa</taxon>
        <taxon>Spiralia</taxon>
        <taxon>Lophotrochozoa</taxon>
        <taxon>Platyhelminthes</taxon>
        <taxon>Trematoda</taxon>
        <taxon>Digenea</taxon>
        <taxon>Strigeidida</taxon>
        <taxon>Schistosomatoidea</taxon>
        <taxon>Schistosomatidae</taxon>
        <taxon>Trichobilharzia</taxon>
    </lineage>
</organism>
<dbReference type="Pfam" id="PF21014">
    <property type="entry name" value="Slowpoke_C"/>
    <property type="match status" value="1"/>
</dbReference>
<feature type="region of interest" description="Disordered" evidence="11">
    <location>
        <begin position="351"/>
        <end position="370"/>
    </location>
</feature>
<dbReference type="GO" id="GO:0060072">
    <property type="term" value="F:large conductance calcium-activated potassium channel activity"/>
    <property type="evidence" value="ECO:0007669"/>
    <property type="project" value="TreeGrafter"/>
</dbReference>
<dbReference type="AlphaFoldDB" id="A0AA85K3T0"/>
<dbReference type="InterPro" id="IPR048735">
    <property type="entry name" value="Slowpoke-like_C"/>
</dbReference>
<keyword evidence="5" id="KW-0631">Potassium channel</keyword>
<dbReference type="Gene3D" id="3.40.50.720">
    <property type="entry name" value="NAD(P)-binding Rossmann-like Domain"/>
    <property type="match status" value="1"/>
</dbReference>
<evidence type="ECO:0000256" key="7">
    <source>
        <dbReference type="ARBA" id="ARBA00022989"/>
    </source>
</evidence>
<evidence type="ECO:0000259" key="13">
    <source>
        <dbReference type="Pfam" id="PF22614"/>
    </source>
</evidence>
<reference evidence="15" key="2">
    <citation type="submission" date="2023-11" db="UniProtKB">
        <authorList>
            <consortium name="WormBaseParasite"/>
        </authorList>
    </citation>
    <scope>IDENTIFICATION</scope>
</reference>
<evidence type="ECO:0000256" key="10">
    <source>
        <dbReference type="ARBA" id="ARBA00023303"/>
    </source>
</evidence>
<keyword evidence="2" id="KW-0813">Transport</keyword>
<dbReference type="PANTHER" id="PTHR10027">
    <property type="entry name" value="CALCIUM-ACTIVATED POTASSIUM CHANNEL ALPHA CHAIN"/>
    <property type="match status" value="1"/>
</dbReference>
<keyword evidence="3" id="KW-0633">Potassium transport</keyword>
<keyword evidence="8" id="KW-0406">Ion transport</keyword>
<protein>
    <submittedName>
        <fullName evidence="15">Uncharacterized protein</fullName>
    </submittedName>
</protein>
<keyword evidence="6" id="KW-0630">Potassium</keyword>
<evidence type="ECO:0000313" key="15">
    <source>
        <dbReference type="WBParaSite" id="TREG1_52880.1"/>
    </source>
</evidence>
<dbReference type="InterPro" id="IPR047871">
    <property type="entry name" value="K_chnl_Slo-like"/>
</dbReference>
<dbReference type="InterPro" id="IPR003148">
    <property type="entry name" value="RCK_N"/>
</dbReference>
<keyword evidence="10" id="KW-0407">Ion channel</keyword>
<comment type="subcellular location">
    <subcellularLocation>
        <location evidence="1">Membrane</location>
        <topology evidence="1">Multi-pass membrane protein</topology>
    </subcellularLocation>
</comment>
<feature type="domain" description="RCK N-terminal" evidence="13">
    <location>
        <begin position="49"/>
        <end position="170"/>
    </location>
</feature>
<evidence type="ECO:0000256" key="2">
    <source>
        <dbReference type="ARBA" id="ARBA00022448"/>
    </source>
</evidence>
<keyword evidence="14" id="KW-1185">Reference proteome</keyword>